<protein>
    <submittedName>
        <fullName evidence="2">Amine oxidase</fullName>
    </submittedName>
</protein>
<sequence length="205" mass="22869">MSNSPCESKEKNCHSGTLPNSLSYTQVEDSVDQKNPTLCIQCDDPEARKKLIVIGAGPAGLTAAQHLQRQGFHVTMLEGRDRIGVRVFTCRSSLSVPLDLGTSIITATADESDQRGWCFMFWNVKKTVNAPVLMALVVGKAGISGREICEWQFEYGHGLRIKLLSYLVQKIGDLLNLSVVRWEDITKYEKNRMWLVKVIVEVLGD</sequence>
<comment type="caution">
    <text evidence="2">The sequence shown here is derived from an EMBL/GenBank/DDBJ whole genome shotgun (WGS) entry which is preliminary data.</text>
</comment>
<keyword evidence="3" id="KW-1185">Reference proteome</keyword>
<organism evidence="2 3">
    <name type="scientific">Artemisia annua</name>
    <name type="common">Sweet wormwood</name>
    <dbReference type="NCBI Taxonomy" id="35608"/>
    <lineage>
        <taxon>Eukaryota</taxon>
        <taxon>Viridiplantae</taxon>
        <taxon>Streptophyta</taxon>
        <taxon>Embryophyta</taxon>
        <taxon>Tracheophyta</taxon>
        <taxon>Spermatophyta</taxon>
        <taxon>Magnoliopsida</taxon>
        <taxon>eudicotyledons</taxon>
        <taxon>Gunneridae</taxon>
        <taxon>Pentapetalae</taxon>
        <taxon>asterids</taxon>
        <taxon>campanulids</taxon>
        <taxon>Asterales</taxon>
        <taxon>Asteraceae</taxon>
        <taxon>Asteroideae</taxon>
        <taxon>Anthemideae</taxon>
        <taxon>Artemisiinae</taxon>
        <taxon>Artemisia</taxon>
    </lineage>
</organism>
<evidence type="ECO:0000313" key="2">
    <source>
        <dbReference type="EMBL" id="PWA99640.1"/>
    </source>
</evidence>
<dbReference type="Pfam" id="PF13450">
    <property type="entry name" value="NAD_binding_8"/>
    <property type="match status" value="1"/>
</dbReference>
<gene>
    <name evidence="2" type="ORF">CTI12_AA004550</name>
</gene>
<evidence type="ECO:0000256" key="1">
    <source>
        <dbReference type="ARBA" id="ARBA00005995"/>
    </source>
</evidence>
<dbReference type="OrthoDB" id="5046242at2759"/>
<dbReference type="GO" id="GO:0016491">
    <property type="term" value="F:oxidoreductase activity"/>
    <property type="evidence" value="ECO:0007669"/>
    <property type="project" value="TreeGrafter"/>
</dbReference>
<dbReference type="PANTHER" id="PTHR10742:SF410">
    <property type="entry name" value="LYSINE-SPECIFIC HISTONE DEMETHYLASE 2"/>
    <property type="match status" value="1"/>
</dbReference>
<reference evidence="2 3" key="1">
    <citation type="journal article" date="2018" name="Mol. Plant">
        <title>The genome of Artemisia annua provides insight into the evolution of Asteraceae family and artemisinin biosynthesis.</title>
        <authorList>
            <person name="Shen Q."/>
            <person name="Zhang L."/>
            <person name="Liao Z."/>
            <person name="Wang S."/>
            <person name="Yan T."/>
            <person name="Shi P."/>
            <person name="Liu M."/>
            <person name="Fu X."/>
            <person name="Pan Q."/>
            <person name="Wang Y."/>
            <person name="Lv Z."/>
            <person name="Lu X."/>
            <person name="Zhang F."/>
            <person name="Jiang W."/>
            <person name="Ma Y."/>
            <person name="Chen M."/>
            <person name="Hao X."/>
            <person name="Li L."/>
            <person name="Tang Y."/>
            <person name="Lv G."/>
            <person name="Zhou Y."/>
            <person name="Sun X."/>
            <person name="Brodelius P.E."/>
            <person name="Rose J.K.C."/>
            <person name="Tang K."/>
        </authorList>
    </citation>
    <scope>NUCLEOTIDE SEQUENCE [LARGE SCALE GENOMIC DNA]</scope>
    <source>
        <strain evidence="3">cv. Huhao1</strain>
        <tissue evidence="2">Leaf</tissue>
    </source>
</reference>
<dbReference type="STRING" id="35608.A0A2U1QNQ5"/>
<dbReference type="EMBL" id="PKPP01000011">
    <property type="protein sequence ID" value="PWA99640.1"/>
    <property type="molecule type" value="Genomic_DNA"/>
</dbReference>
<comment type="similarity">
    <text evidence="1">Belongs to the flavin monoamine oxidase family.</text>
</comment>
<dbReference type="AlphaFoldDB" id="A0A2U1QNQ5"/>
<dbReference type="PRINTS" id="PR00419">
    <property type="entry name" value="ADXRDTASE"/>
</dbReference>
<evidence type="ECO:0000313" key="3">
    <source>
        <dbReference type="Proteomes" id="UP000245207"/>
    </source>
</evidence>
<proteinExistence type="inferred from homology"/>
<dbReference type="PANTHER" id="PTHR10742">
    <property type="entry name" value="FLAVIN MONOAMINE OXIDASE"/>
    <property type="match status" value="1"/>
</dbReference>
<dbReference type="Proteomes" id="UP000245207">
    <property type="component" value="Unassembled WGS sequence"/>
</dbReference>
<dbReference type="InterPro" id="IPR050281">
    <property type="entry name" value="Flavin_monoamine_oxidase"/>
</dbReference>
<dbReference type="InterPro" id="IPR036188">
    <property type="entry name" value="FAD/NAD-bd_sf"/>
</dbReference>
<dbReference type="Gene3D" id="3.50.50.60">
    <property type="entry name" value="FAD/NAD(P)-binding domain"/>
    <property type="match status" value="1"/>
</dbReference>
<dbReference type="SUPFAM" id="SSF51905">
    <property type="entry name" value="FAD/NAD(P)-binding domain"/>
    <property type="match status" value="1"/>
</dbReference>
<name>A0A2U1QNQ5_ARTAN</name>
<accession>A0A2U1QNQ5</accession>